<dbReference type="EMBL" id="MCFJ01000004">
    <property type="protein sequence ID" value="ORY67483.1"/>
    <property type="molecule type" value="Genomic_DNA"/>
</dbReference>
<evidence type="ECO:0000313" key="4">
    <source>
        <dbReference type="EMBL" id="ORY67483.1"/>
    </source>
</evidence>
<feature type="domain" description="RRM" evidence="3">
    <location>
        <begin position="11"/>
        <end position="73"/>
    </location>
</feature>
<dbReference type="InParanoid" id="A0A1Y2E7C8"/>
<dbReference type="SMART" id="SM00360">
    <property type="entry name" value="RRM"/>
    <property type="match status" value="1"/>
</dbReference>
<dbReference type="Proteomes" id="UP000193689">
    <property type="component" value="Unassembled WGS sequence"/>
</dbReference>
<evidence type="ECO:0000259" key="3">
    <source>
        <dbReference type="PROSITE" id="PS50102"/>
    </source>
</evidence>
<comment type="caution">
    <text evidence="4">The sequence shown here is derived from an EMBL/GenBank/DDBJ whole genome shotgun (WGS) entry which is preliminary data.</text>
</comment>
<dbReference type="CDD" id="cd00590">
    <property type="entry name" value="RRM_SF"/>
    <property type="match status" value="1"/>
</dbReference>
<dbReference type="GO" id="GO:0003723">
    <property type="term" value="F:RNA binding"/>
    <property type="evidence" value="ECO:0007669"/>
    <property type="project" value="UniProtKB-UniRule"/>
</dbReference>
<dbReference type="AlphaFoldDB" id="A0A1Y2E7C8"/>
<dbReference type="Pfam" id="PF00076">
    <property type="entry name" value="RRM_1"/>
    <property type="match status" value="1"/>
</dbReference>
<reference evidence="4 5" key="1">
    <citation type="submission" date="2016-07" db="EMBL/GenBank/DDBJ databases">
        <title>Pervasive Adenine N6-methylation of Active Genes in Fungi.</title>
        <authorList>
            <consortium name="DOE Joint Genome Institute"/>
            <person name="Mondo S.J."/>
            <person name="Dannebaum R.O."/>
            <person name="Kuo R.C."/>
            <person name="Labutti K."/>
            <person name="Haridas S."/>
            <person name="Kuo A."/>
            <person name="Salamov A."/>
            <person name="Ahrendt S.R."/>
            <person name="Lipzen A."/>
            <person name="Sullivan W."/>
            <person name="Andreopoulos W.B."/>
            <person name="Clum A."/>
            <person name="Lindquist E."/>
            <person name="Daum C."/>
            <person name="Ramamoorthy G.K."/>
            <person name="Gryganskyi A."/>
            <person name="Culley D."/>
            <person name="Magnuson J.K."/>
            <person name="James T.Y."/>
            <person name="O'Malley M.A."/>
            <person name="Stajich J.E."/>
            <person name="Spatafora J.W."/>
            <person name="Visel A."/>
            <person name="Grigoriev I.V."/>
        </authorList>
    </citation>
    <scope>NUCLEOTIDE SEQUENCE [LARGE SCALE GENOMIC DNA]</scope>
    <source>
        <strain evidence="4 5">CBS 129021</strain>
    </source>
</reference>
<dbReference type="PANTHER" id="PTHR48024">
    <property type="entry name" value="GEO13361P1-RELATED"/>
    <property type="match status" value="1"/>
</dbReference>
<dbReference type="InterPro" id="IPR035979">
    <property type="entry name" value="RBD_domain_sf"/>
</dbReference>
<keyword evidence="5" id="KW-1185">Reference proteome</keyword>
<dbReference type="PANTHER" id="PTHR48024:SF56">
    <property type="entry name" value="HETEROGENEOUS NUCLEAR RIBONUCLEOPROTEIN A0"/>
    <property type="match status" value="1"/>
</dbReference>
<evidence type="ECO:0000313" key="5">
    <source>
        <dbReference type="Proteomes" id="UP000193689"/>
    </source>
</evidence>
<dbReference type="Gene3D" id="3.30.70.330">
    <property type="match status" value="1"/>
</dbReference>
<gene>
    <name evidence="4" type="ORF">BCR38DRAFT_338164</name>
</gene>
<dbReference type="STRING" id="1141098.A0A1Y2E7C8"/>
<evidence type="ECO:0000256" key="1">
    <source>
        <dbReference type="ARBA" id="ARBA00022884"/>
    </source>
</evidence>
<proteinExistence type="predicted"/>
<dbReference type="RefSeq" id="XP_040718107.1">
    <property type="nucleotide sequence ID" value="XM_040855592.1"/>
</dbReference>
<dbReference type="GeneID" id="63771804"/>
<protein>
    <submittedName>
        <fullName evidence="4">Cold-inducible RNA-binding protein</fullName>
    </submittedName>
</protein>
<feature type="non-terminal residue" evidence="4">
    <location>
        <position position="73"/>
    </location>
</feature>
<sequence length="73" mass="8160">MASTAGRPGEFKIFVKGLSSAASDESLRRAFSRFGLIVSTHIQRDRWTGHSRNFGFVTFRNHADAEKALESMN</sequence>
<keyword evidence="1 2" id="KW-0694">RNA-binding</keyword>
<dbReference type="InterPro" id="IPR012677">
    <property type="entry name" value="Nucleotide-bd_a/b_plait_sf"/>
</dbReference>
<evidence type="ECO:0000256" key="2">
    <source>
        <dbReference type="PROSITE-ProRule" id="PRU00176"/>
    </source>
</evidence>
<name>A0A1Y2E7C8_9PEZI</name>
<organism evidence="4 5">
    <name type="scientific">Pseudomassariella vexata</name>
    <dbReference type="NCBI Taxonomy" id="1141098"/>
    <lineage>
        <taxon>Eukaryota</taxon>
        <taxon>Fungi</taxon>
        <taxon>Dikarya</taxon>
        <taxon>Ascomycota</taxon>
        <taxon>Pezizomycotina</taxon>
        <taxon>Sordariomycetes</taxon>
        <taxon>Xylariomycetidae</taxon>
        <taxon>Amphisphaeriales</taxon>
        <taxon>Pseudomassariaceae</taxon>
        <taxon>Pseudomassariella</taxon>
    </lineage>
</organism>
<dbReference type="InterPro" id="IPR050886">
    <property type="entry name" value="RNA-binding_reg"/>
</dbReference>
<dbReference type="SUPFAM" id="SSF54928">
    <property type="entry name" value="RNA-binding domain, RBD"/>
    <property type="match status" value="1"/>
</dbReference>
<accession>A0A1Y2E7C8</accession>
<dbReference type="InterPro" id="IPR000504">
    <property type="entry name" value="RRM_dom"/>
</dbReference>
<dbReference type="OrthoDB" id="439808at2759"/>
<dbReference type="PROSITE" id="PS50102">
    <property type="entry name" value="RRM"/>
    <property type="match status" value="1"/>
</dbReference>